<evidence type="ECO:0008006" key="4">
    <source>
        <dbReference type="Google" id="ProtNLM"/>
    </source>
</evidence>
<evidence type="ECO:0000313" key="3">
    <source>
        <dbReference type="Proteomes" id="UP000551758"/>
    </source>
</evidence>
<evidence type="ECO:0000256" key="1">
    <source>
        <dbReference type="SAM" id="MobiDB-lite"/>
    </source>
</evidence>
<name>A0A7J7EDQ1_DICBM</name>
<organism evidence="2 3">
    <name type="scientific">Diceros bicornis minor</name>
    <name type="common">South-central black rhinoceros</name>
    <dbReference type="NCBI Taxonomy" id="77932"/>
    <lineage>
        <taxon>Eukaryota</taxon>
        <taxon>Metazoa</taxon>
        <taxon>Chordata</taxon>
        <taxon>Craniata</taxon>
        <taxon>Vertebrata</taxon>
        <taxon>Euteleostomi</taxon>
        <taxon>Mammalia</taxon>
        <taxon>Eutheria</taxon>
        <taxon>Laurasiatheria</taxon>
        <taxon>Perissodactyla</taxon>
        <taxon>Rhinocerotidae</taxon>
        <taxon>Diceros</taxon>
    </lineage>
</organism>
<evidence type="ECO:0000313" key="2">
    <source>
        <dbReference type="EMBL" id="KAF5913940.1"/>
    </source>
</evidence>
<dbReference type="InterPro" id="IPR031466">
    <property type="entry name" value="MIIP"/>
</dbReference>
<dbReference type="PANTHER" id="PTHR34831">
    <property type="entry name" value="MIGRATION AND INVASION-INHIBITORY PROTEIN"/>
    <property type="match status" value="1"/>
</dbReference>
<reference evidence="2 3" key="1">
    <citation type="journal article" date="2020" name="Mol. Biol. Evol.">
        <title>Interspecific Gene Flow and the Evolution of Specialization in Black and White Rhinoceros.</title>
        <authorList>
            <person name="Moodley Y."/>
            <person name="Westbury M.V."/>
            <person name="Russo I.M."/>
            <person name="Gopalakrishnan S."/>
            <person name="Rakotoarivelo A."/>
            <person name="Olsen R.A."/>
            <person name="Prost S."/>
            <person name="Tunstall T."/>
            <person name="Ryder O.A."/>
            <person name="Dalen L."/>
            <person name="Bruford M.W."/>
        </authorList>
    </citation>
    <scope>NUCLEOTIDE SEQUENCE [LARGE SCALE GENOMIC DNA]</scope>
    <source>
        <strain evidence="2">SBR-YM</strain>
        <tissue evidence="2">Skin</tissue>
    </source>
</reference>
<feature type="region of interest" description="Disordered" evidence="1">
    <location>
        <begin position="346"/>
        <end position="383"/>
    </location>
</feature>
<feature type="compositionally biased region" description="Low complexity" evidence="1">
    <location>
        <begin position="33"/>
        <end position="56"/>
    </location>
</feature>
<feature type="compositionally biased region" description="Polar residues" evidence="1">
    <location>
        <begin position="372"/>
        <end position="383"/>
    </location>
</feature>
<keyword evidence="3" id="KW-1185">Reference proteome</keyword>
<dbReference type="GO" id="GO:0030336">
    <property type="term" value="P:negative regulation of cell migration"/>
    <property type="evidence" value="ECO:0007669"/>
    <property type="project" value="InterPro"/>
</dbReference>
<dbReference type="PANTHER" id="PTHR34831:SF1">
    <property type="entry name" value="MIGRATION AND INVASION-INHIBITORY PROTEIN"/>
    <property type="match status" value="1"/>
</dbReference>
<accession>A0A7J7EDQ1</accession>
<feature type="region of interest" description="Disordered" evidence="1">
    <location>
        <begin position="32"/>
        <end position="123"/>
    </location>
</feature>
<dbReference type="EMBL" id="JACDTQ010003516">
    <property type="protein sequence ID" value="KAF5913940.1"/>
    <property type="molecule type" value="Genomic_DNA"/>
</dbReference>
<dbReference type="Proteomes" id="UP000551758">
    <property type="component" value="Unassembled WGS sequence"/>
</dbReference>
<comment type="caution">
    <text evidence="2">The sequence shown here is derived from an EMBL/GenBank/DDBJ whole genome shotgun (WGS) entry which is preliminary data.</text>
</comment>
<feature type="compositionally biased region" description="Basic and acidic residues" evidence="1">
    <location>
        <begin position="66"/>
        <end position="77"/>
    </location>
</feature>
<proteinExistence type="predicted"/>
<protein>
    <recommendedName>
        <fullName evidence="4">Migration and invasion inhibitory protein</fullName>
    </recommendedName>
</protein>
<dbReference type="Pfam" id="PF15734">
    <property type="entry name" value="MIIP"/>
    <property type="match status" value="2"/>
</dbReference>
<sequence length="383" mass="41284">MVETRDLVQLRQLSLELLGQLWAGQEAVRRSVAKAASASNLDSSSSYESETPSSQEMSSAAPRTSCPEDAHQGDPCDRSGPGGASSGVISLPPAKCHHQEALGPLRPHSAPLLSTSDSNDPELSVELDGLPQEVQALRSVPDQQSKLPKPRVTFKKESPVPEGVWRFRPYLGYDWIAGSLDSSSPVTSKPEAFFSKLQKFREANKEECICSVYCYRVSRRLFLVPSDPGSPCRLCRVPRGQRGPETLAEPAQVRVSVPLSILDPPHQYRIHRRKSFDASDTLALPRHCLLGWDILPPKAEKSSAPESLGLWSCVSSKAQHRKLSAASPSCLVWSRLPRSRPGDCRVPGSGMGVGSAGPQSISSQGPVPPALTQGTLPGSTTPC</sequence>
<gene>
    <name evidence="2" type="ORF">HPG69_011971</name>
</gene>
<dbReference type="GO" id="GO:0010972">
    <property type="term" value="P:negative regulation of G2/M transition of mitotic cell cycle"/>
    <property type="evidence" value="ECO:0007669"/>
    <property type="project" value="InterPro"/>
</dbReference>
<dbReference type="AlphaFoldDB" id="A0A7J7EDQ1"/>